<evidence type="ECO:0000313" key="2">
    <source>
        <dbReference type="EMBL" id="ORE16758.1"/>
    </source>
</evidence>
<evidence type="ECO:0000313" key="3">
    <source>
        <dbReference type="Proteomes" id="UP000242381"/>
    </source>
</evidence>
<proteinExistence type="predicted"/>
<gene>
    <name evidence="2" type="ORF">BCV71DRAFT_182799</name>
</gene>
<feature type="region of interest" description="Disordered" evidence="1">
    <location>
        <begin position="1"/>
        <end position="29"/>
    </location>
</feature>
<dbReference type="AlphaFoldDB" id="A0A1X0RXY5"/>
<protein>
    <submittedName>
        <fullName evidence="2">Uncharacterized protein</fullName>
    </submittedName>
</protein>
<accession>A0A1X0RXY5</accession>
<dbReference type="EMBL" id="KV921375">
    <property type="protein sequence ID" value="ORE16758.1"/>
    <property type="molecule type" value="Genomic_DNA"/>
</dbReference>
<evidence type="ECO:0000256" key="1">
    <source>
        <dbReference type="SAM" id="MobiDB-lite"/>
    </source>
</evidence>
<reference evidence="2 3" key="1">
    <citation type="journal article" date="2016" name="Proc. Natl. Acad. Sci. U.S.A.">
        <title>Lipid metabolic changes in an early divergent fungus govern the establishment of a mutualistic symbiosis with endobacteria.</title>
        <authorList>
            <person name="Lastovetsky O.A."/>
            <person name="Gaspar M.L."/>
            <person name="Mondo S.J."/>
            <person name="LaButti K.M."/>
            <person name="Sandor L."/>
            <person name="Grigoriev I.V."/>
            <person name="Henry S.A."/>
            <person name="Pawlowska T.E."/>
        </authorList>
    </citation>
    <scope>NUCLEOTIDE SEQUENCE [LARGE SCALE GENOMIC DNA]</scope>
    <source>
        <strain evidence="2 3">ATCC 11559</strain>
    </source>
</reference>
<dbReference type="OMA" id="RTKVNIC"/>
<name>A0A1X0RXY5_RHIZD</name>
<dbReference type="Proteomes" id="UP000242381">
    <property type="component" value="Unassembled WGS sequence"/>
</dbReference>
<sequence length="77" mass="8989">MFFESTFVPSPPLSDTQADNLSADEEDHSQIDIDHHSDKPVDHVIFVIHQTEQYGQFYEHSKKSKDDLWRTKVNICL</sequence>
<dbReference type="VEuPathDB" id="FungiDB:BCV72DRAFT_209180"/>
<organism evidence="2 3">
    <name type="scientific">Rhizopus microsporus</name>
    <dbReference type="NCBI Taxonomy" id="58291"/>
    <lineage>
        <taxon>Eukaryota</taxon>
        <taxon>Fungi</taxon>
        <taxon>Fungi incertae sedis</taxon>
        <taxon>Mucoromycota</taxon>
        <taxon>Mucoromycotina</taxon>
        <taxon>Mucoromycetes</taxon>
        <taxon>Mucorales</taxon>
        <taxon>Mucorineae</taxon>
        <taxon>Rhizopodaceae</taxon>
        <taxon>Rhizopus</taxon>
    </lineage>
</organism>